<accession>A0ABU8SJ11</accession>
<evidence type="ECO:0000313" key="2">
    <source>
        <dbReference type="EMBL" id="MEJ6399866.1"/>
    </source>
</evidence>
<dbReference type="Proteomes" id="UP001370590">
    <property type="component" value="Unassembled WGS sequence"/>
</dbReference>
<organism evidence="2 3">
    <name type="scientific">Nicoliella lavandulae</name>
    <dbReference type="NCBI Taxonomy" id="3082954"/>
    <lineage>
        <taxon>Bacteria</taxon>
        <taxon>Bacillati</taxon>
        <taxon>Bacillota</taxon>
        <taxon>Bacilli</taxon>
        <taxon>Lactobacillales</taxon>
        <taxon>Lactobacillaceae</taxon>
        <taxon>Nicoliella</taxon>
    </lineage>
</organism>
<feature type="transmembrane region" description="Helical" evidence="1">
    <location>
        <begin position="94"/>
        <end position="113"/>
    </location>
</feature>
<keyword evidence="3" id="KW-1185">Reference proteome</keyword>
<reference evidence="2 3" key="1">
    <citation type="submission" date="2023-10" db="EMBL/GenBank/DDBJ databases">
        <title>Nicoliella lavandulae sp. nov. isolated from Lavandula angustifolia flowers.</title>
        <authorList>
            <person name="Alcantara C."/>
            <person name="Zuniga M."/>
            <person name="Landete J.M."/>
            <person name="Monedero V."/>
        </authorList>
    </citation>
    <scope>NUCLEOTIDE SEQUENCE [LARGE SCALE GENOMIC DNA]</scope>
    <source>
        <strain evidence="2 3">Es01</strain>
    </source>
</reference>
<gene>
    <name evidence="2" type="ORF">R4146_01510</name>
</gene>
<dbReference type="InterPro" id="IPR021560">
    <property type="entry name" value="DUF3021"/>
</dbReference>
<keyword evidence="1" id="KW-0812">Transmembrane</keyword>
<dbReference type="EMBL" id="JAWMWH010000001">
    <property type="protein sequence ID" value="MEJ6399866.1"/>
    <property type="molecule type" value="Genomic_DNA"/>
</dbReference>
<keyword evidence="1" id="KW-0472">Membrane</keyword>
<sequence>MRRILNLIIKYALIGMGAGSIIFLIILATYSHAQVSQSEIISLLVTTALVGEGTFIFHIWWLPFSIRLLIHYGIILISMFILGAYNGWATNNLAYTIQVTIIYLIVWAFQYYLNQKAASSVNKLIQKRKSDHH</sequence>
<keyword evidence="1" id="KW-1133">Transmembrane helix</keyword>
<protein>
    <submittedName>
        <fullName evidence="2">DUF3021 domain-containing protein</fullName>
    </submittedName>
</protein>
<dbReference type="RefSeq" id="WP_339959700.1">
    <property type="nucleotide sequence ID" value="NZ_JAWMWH010000001.1"/>
</dbReference>
<feature type="transmembrane region" description="Helical" evidence="1">
    <location>
        <begin position="69"/>
        <end position="88"/>
    </location>
</feature>
<comment type="caution">
    <text evidence="2">The sequence shown here is derived from an EMBL/GenBank/DDBJ whole genome shotgun (WGS) entry which is preliminary data.</text>
</comment>
<name>A0ABU8SJ11_9LACO</name>
<dbReference type="Pfam" id="PF11457">
    <property type="entry name" value="DUF3021"/>
    <property type="match status" value="1"/>
</dbReference>
<feature type="transmembrane region" description="Helical" evidence="1">
    <location>
        <begin position="40"/>
        <end position="62"/>
    </location>
</feature>
<proteinExistence type="predicted"/>
<evidence type="ECO:0000256" key="1">
    <source>
        <dbReference type="SAM" id="Phobius"/>
    </source>
</evidence>
<feature type="transmembrane region" description="Helical" evidence="1">
    <location>
        <begin position="7"/>
        <end position="28"/>
    </location>
</feature>
<evidence type="ECO:0000313" key="3">
    <source>
        <dbReference type="Proteomes" id="UP001370590"/>
    </source>
</evidence>